<gene>
    <name evidence="1" type="ORF">Y036_1643</name>
</gene>
<accession>A0AA40JCN9</accession>
<dbReference type="EMBL" id="JQIM01000010">
    <property type="protein sequence ID" value="KGX08117.1"/>
    <property type="molecule type" value="Genomic_DNA"/>
</dbReference>
<sequence>MVIAADLVLRQFSTRGAHTHYPGTAEGRSKRAALPGQITITHEAR</sequence>
<proteinExistence type="predicted"/>
<reference evidence="1 2" key="1">
    <citation type="submission" date="2014-08" db="EMBL/GenBank/DDBJ databases">
        <authorList>
            <person name="Bunnell A."/>
            <person name="Chain P.S."/>
            <person name="Chertkov O."/>
            <person name="Currie B.J."/>
            <person name="Daligault H.E."/>
            <person name="Davenport K.W."/>
            <person name="Davis C."/>
            <person name="Gleasner C.D."/>
            <person name="Johnson S.L."/>
            <person name="Kaestli M."/>
            <person name="Koren S."/>
            <person name="Kunde Y.A."/>
            <person name="Mayo M."/>
            <person name="McMurry K.K."/>
            <person name="Price E.P."/>
            <person name="Reitenga K.G."/>
            <person name="Robison R."/>
            <person name="Rosovitz M.J."/>
            <person name="Sarovich D.S."/>
            <person name="Teshima H."/>
        </authorList>
    </citation>
    <scope>NUCLEOTIDE SEQUENCE [LARGE SCALE GENOMIC DNA]</scope>
    <source>
        <strain evidence="1 2">MSHR44</strain>
    </source>
</reference>
<dbReference type="Proteomes" id="UP000030475">
    <property type="component" value="Unassembled WGS sequence"/>
</dbReference>
<comment type="caution">
    <text evidence="1">The sequence shown here is derived from an EMBL/GenBank/DDBJ whole genome shotgun (WGS) entry which is preliminary data.</text>
</comment>
<dbReference type="AlphaFoldDB" id="A0AA40JCN9"/>
<evidence type="ECO:0000313" key="2">
    <source>
        <dbReference type="Proteomes" id="UP000030475"/>
    </source>
</evidence>
<protein>
    <submittedName>
        <fullName evidence="1">5-methylcytosine-specific restriction enzyme subunit McrC domain protein</fullName>
    </submittedName>
</protein>
<evidence type="ECO:0000313" key="1">
    <source>
        <dbReference type="EMBL" id="KGX08117.1"/>
    </source>
</evidence>
<name>A0AA40JCN9_BURPE</name>
<organism evidence="1 2">
    <name type="scientific">Burkholderia pseudomallei</name>
    <name type="common">Pseudomonas pseudomallei</name>
    <dbReference type="NCBI Taxonomy" id="28450"/>
    <lineage>
        <taxon>Bacteria</taxon>
        <taxon>Pseudomonadati</taxon>
        <taxon>Pseudomonadota</taxon>
        <taxon>Betaproteobacteria</taxon>
        <taxon>Burkholderiales</taxon>
        <taxon>Burkholderiaceae</taxon>
        <taxon>Burkholderia</taxon>
        <taxon>pseudomallei group</taxon>
    </lineage>
</organism>